<protein>
    <submittedName>
        <fullName evidence="3">Uncharacterized protein</fullName>
    </submittedName>
</protein>
<dbReference type="eggNOG" id="ENOG502ZFT2">
    <property type="taxonomic scope" value="Bacteria"/>
</dbReference>
<evidence type="ECO:0000256" key="2">
    <source>
        <dbReference type="SAM" id="SignalP"/>
    </source>
</evidence>
<dbReference type="PATRIC" id="fig|1212548.4.peg.1820"/>
<dbReference type="OrthoDB" id="6162547at2"/>
<name>M2TSR6_STUST</name>
<feature type="region of interest" description="Disordered" evidence="1">
    <location>
        <begin position="36"/>
        <end position="70"/>
    </location>
</feature>
<proteinExistence type="predicted"/>
<evidence type="ECO:0000256" key="1">
    <source>
        <dbReference type="SAM" id="MobiDB-lite"/>
    </source>
</evidence>
<evidence type="ECO:0000313" key="4">
    <source>
        <dbReference type="Proteomes" id="UP000011700"/>
    </source>
</evidence>
<accession>M2TSR6</accession>
<evidence type="ECO:0000313" key="3">
    <source>
        <dbReference type="EMBL" id="EME00341.1"/>
    </source>
</evidence>
<organism evidence="3 4">
    <name type="scientific">Stutzerimonas stutzeri NF13</name>
    <dbReference type="NCBI Taxonomy" id="1212548"/>
    <lineage>
        <taxon>Bacteria</taxon>
        <taxon>Pseudomonadati</taxon>
        <taxon>Pseudomonadota</taxon>
        <taxon>Gammaproteobacteria</taxon>
        <taxon>Pseudomonadales</taxon>
        <taxon>Pseudomonadaceae</taxon>
        <taxon>Stutzerimonas</taxon>
    </lineage>
</organism>
<dbReference type="Proteomes" id="UP000011700">
    <property type="component" value="Unassembled WGS sequence"/>
</dbReference>
<sequence length="114" mass="12444">MKAHLHLLLVLLLSLALPVSSMAALELRADPCQMQSDMETSGHFAHQAEAQDEGAHSHESSPLCKSGHQCKTGSMLQTGVAQPQLAVSLPQLAVHYSEFFPARSNADVWRPPRY</sequence>
<reference evidence="3 4" key="1">
    <citation type="journal article" date="2013" name="Genome Announc.">
        <title>Draft Genome of Pseudomonas stutzeri Strain NF13, a Nitrogen Fixer Isolated from the Galapagos Rift Hydrothermal Vent.</title>
        <authorList>
            <person name="Pena A."/>
            <person name="Busquets A."/>
            <person name="Gomila M."/>
            <person name="Mayol J."/>
            <person name="Bosch R."/>
            <person name="Nogales B."/>
            <person name="Garcia-Valdes E."/>
            <person name="Bennasar A."/>
            <person name="Lalucat J."/>
        </authorList>
    </citation>
    <scope>NUCLEOTIDE SEQUENCE [LARGE SCALE GENOMIC DNA]</scope>
    <source>
        <strain evidence="3 4">NF13</strain>
    </source>
</reference>
<dbReference type="EMBL" id="AOBS01000042">
    <property type="protein sequence ID" value="EME00341.1"/>
    <property type="molecule type" value="Genomic_DNA"/>
</dbReference>
<comment type="caution">
    <text evidence="3">The sequence shown here is derived from an EMBL/GenBank/DDBJ whole genome shotgun (WGS) entry which is preliminary data.</text>
</comment>
<dbReference type="AlphaFoldDB" id="M2TSR6"/>
<dbReference type="RefSeq" id="WP_003300224.1">
    <property type="nucleotide sequence ID" value="NZ_AOBS01000042.1"/>
</dbReference>
<gene>
    <name evidence="3" type="ORF">B381_09356</name>
</gene>
<feature type="signal peptide" evidence="2">
    <location>
        <begin position="1"/>
        <end position="23"/>
    </location>
</feature>
<keyword evidence="2" id="KW-0732">Signal</keyword>
<feature type="chain" id="PRO_5004026752" evidence="2">
    <location>
        <begin position="24"/>
        <end position="114"/>
    </location>
</feature>